<dbReference type="SUPFAM" id="SSF52266">
    <property type="entry name" value="SGNH hydrolase"/>
    <property type="match status" value="1"/>
</dbReference>
<dbReference type="Pfam" id="PF19040">
    <property type="entry name" value="SGNH"/>
    <property type="match status" value="1"/>
</dbReference>
<keyword evidence="1" id="KW-1003">Cell membrane</keyword>
<evidence type="ECO:0000256" key="7">
    <source>
        <dbReference type="SAM" id="Phobius"/>
    </source>
</evidence>
<comment type="caution">
    <text evidence="9">The sequence shown here is derived from an EMBL/GenBank/DDBJ whole genome shotgun (WGS) entry which is preliminary data.</text>
</comment>
<evidence type="ECO:0000313" key="9">
    <source>
        <dbReference type="EMBL" id="MEJ6008922.1"/>
    </source>
</evidence>
<evidence type="ECO:0000256" key="3">
    <source>
        <dbReference type="ARBA" id="ARBA00022692"/>
    </source>
</evidence>
<evidence type="ECO:0000256" key="1">
    <source>
        <dbReference type="ARBA" id="ARBA00022475"/>
    </source>
</evidence>
<accession>A0ABU8S4P6</accession>
<dbReference type="InterPro" id="IPR043968">
    <property type="entry name" value="SGNH"/>
</dbReference>
<keyword evidence="5 7" id="KW-0472">Membrane</keyword>
<feature type="transmembrane region" description="Helical" evidence="7">
    <location>
        <begin position="70"/>
        <end position="88"/>
    </location>
</feature>
<dbReference type="EC" id="2.3.1.-" evidence="9"/>
<evidence type="ECO:0000259" key="8">
    <source>
        <dbReference type="Pfam" id="PF19040"/>
    </source>
</evidence>
<dbReference type="RefSeq" id="WP_339964606.1">
    <property type="nucleotide sequence ID" value="NZ_JBBHJY010000001.1"/>
</dbReference>
<dbReference type="InterPro" id="IPR036514">
    <property type="entry name" value="SGNH_hydro_sf"/>
</dbReference>
<keyword evidence="4 7" id="KW-1133">Transmembrane helix</keyword>
<feature type="domain" description="SGNH" evidence="8">
    <location>
        <begin position="159"/>
        <end position="392"/>
    </location>
</feature>
<dbReference type="GO" id="GO:0016746">
    <property type="term" value="F:acyltransferase activity"/>
    <property type="evidence" value="ECO:0007669"/>
    <property type="project" value="UniProtKB-KW"/>
</dbReference>
<dbReference type="PANTHER" id="PTHR23028">
    <property type="entry name" value="ACETYLTRANSFERASE"/>
    <property type="match status" value="1"/>
</dbReference>
<dbReference type="InterPro" id="IPR050879">
    <property type="entry name" value="Acyltransferase_3"/>
</dbReference>
<sequence>MASDHIQPGWPAIAVCAATALILLGRDGWLPGNLVTMATARIGDWSYSIDLIHWPLLWFAGLVYLGNPPLWLKCALLLVSIGLGWLQYRHVEQPLRHAEFWAQRGRAIAVPVIMLAAIAAASLPMMIGGPQARGAELAHELRPNRGLANDCGELGNRRQPAEACRSGQAPRIAIWGDSFAMHLLPGLLAEPGIANSLLQVTRSACAPIPGAAELRPGYYRIAMDNCVEFTDSVLDQLGAVEAVDVVVISSRFRLLTGDTPFLLGGRTDARPEELVAAVEAAIRRLQASGKRVILVSPVPHPTFNPAECEVRQREGLPNLSVKSCAFTLQDIHPQVLRVSELLDEVARRTGARFVQLDKAVCPEGICRTAIDGKLVFRDRSHLSVAGSRRLVPHSGLIKAIGLPLTVNPPPANR</sequence>
<reference evidence="9 10" key="1">
    <citation type="submission" date="2024-03" db="EMBL/GenBank/DDBJ databases">
        <authorList>
            <person name="Jo J.-H."/>
        </authorList>
    </citation>
    <scope>NUCLEOTIDE SEQUENCE [LARGE SCALE GENOMIC DNA]</scope>
    <source>
        <strain evidence="9 10">AS3R-12</strain>
    </source>
</reference>
<evidence type="ECO:0000313" key="10">
    <source>
        <dbReference type="Proteomes" id="UP001379235"/>
    </source>
</evidence>
<dbReference type="Proteomes" id="UP001379235">
    <property type="component" value="Unassembled WGS sequence"/>
</dbReference>
<proteinExistence type="predicted"/>
<evidence type="ECO:0000256" key="6">
    <source>
        <dbReference type="ARBA" id="ARBA00023315"/>
    </source>
</evidence>
<evidence type="ECO:0000256" key="4">
    <source>
        <dbReference type="ARBA" id="ARBA00022989"/>
    </source>
</evidence>
<keyword evidence="2 9" id="KW-0808">Transferase</keyword>
<keyword evidence="6 9" id="KW-0012">Acyltransferase</keyword>
<dbReference type="PANTHER" id="PTHR23028:SF53">
    <property type="entry name" value="ACYL_TRANSF_3 DOMAIN-CONTAINING PROTEIN"/>
    <property type="match status" value="1"/>
</dbReference>
<keyword evidence="3 7" id="KW-0812">Transmembrane</keyword>
<name>A0ABU8S4P6_9SPHN</name>
<protein>
    <submittedName>
        <fullName evidence="9">Acyltransferase family protein</fullName>
        <ecNumber evidence="9">2.3.1.-</ecNumber>
    </submittedName>
</protein>
<keyword evidence="10" id="KW-1185">Reference proteome</keyword>
<organism evidence="9 10">
    <name type="scientific">Novosphingobium aquae</name>
    <dbReference type="NCBI Taxonomy" id="3133435"/>
    <lineage>
        <taxon>Bacteria</taxon>
        <taxon>Pseudomonadati</taxon>
        <taxon>Pseudomonadota</taxon>
        <taxon>Alphaproteobacteria</taxon>
        <taxon>Sphingomonadales</taxon>
        <taxon>Sphingomonadaceae</taxon>
        <taxon>Novosphingobium</taxon>
    </lineage>
</organism>
<gene>
    <name evidence="9" type="ORF">WG900_03200</name>
</gene>
<feature type="transmembrane region" description="Helical" evidence="7">
    <location>
        <begin position="108"/>
        <end position="127"/>
    </location>
</feature>
<dbReference type="EMBL" id="JBBHJY010000001">
    <property type="protein sequence ID" value="MEJ6008922.1"/>
    <property type="molecule type" value="Genomic_DNA"/>
</dbReference>
<dbReference type="Gene3D" id="3.40.50.1110">
    <property type="entry name" value="SGNH hydrolase"/>
    <property type="match status" value="1"/>
</dbReference>
<evidence type="ECO:0000256" key="2">
    <source>
        <dbReference type="ARBA" id="ARBA00022679"/>
    </source>
</evidence>
<evidence type="ECO:0000256" key="5">
    <source>
        <dbReference type="ARBA" id="ARBA00023136"/>
    </source>
</evidence>